<comment type="cofactor">
    <cofactor evidence="12">
        <name>thiamine diphosphate</name>
        <dbReference type="ChEBI" id="CHEBI:58937"/>
    </cofactor>
    <text evidence="12">Binds 1 thiamine pyrophosphate per subunit. During the reaction, the substrate forms a covalent intermediate with the cofactor.</text>
</comment>
<dbReference type="InterPro" id="IPR049557">
    <property type="entry name" value="Transketolase_CS"/>
</dbReference>
<evidence type="ECO:0000256" key="9">
    <source>
        <dbReference type="NCBIfam" id="TIGR00232"/>
    </source>
</evidence>
<evidence type="ECO:0000256" key="15">
    <source>
        <dbReference type="RuleBase" id="RU004996"/>
    </source>
</evidence>
<comment type="cofactor">
    <cofactor evidence="13">
        <name>Mg(2+)</name>
        <dbReference type="ChEBI" id="CHEBI:18420"/>
    </cofactor>
    <text evidence="13">Binds 1 Mg(2+) ion per subunit. Can also utilize other divalent metal cations, such as Ca(2+), Mn(2+) and Co(2+).</text>
</comment>
<dbReference type="Gene3D" id="3.40.50.920">
    <property type="match status" value="1"/>
</dbReference>
<dbReference type="EMBL" id="FLUQ01000002">
    <property type="protein sequence ID" value="SBW03223.1"/>
    <property type="molecule type" value="Genomic_DNA"/>
</dbReference>
<feature type="binding site" evidence="12">
    <location>
        <position position="261"/>
    </location>
    <ligand>
        <name>thiamine diphosphate</name>
        <dbReference type="ChEBI" id="CHEBI:58937"/>
    </ligand>
</feature>
<feature type="binding site" evidence="12">
    <location>
        <position position="66"/>
    </location>
    <ligand>
        <name>thiamine diphosphate</name>
        <dbReference type="ChEBI" id="CHEBI:58937"/>
    </ligand>
</feature>
<dbReference type="Gene3D" id="3.40.50.970">
    <property type="match status" value="2"/>
</dbReference>
<dbReference type="FunFam" id="3.40.50.970:FF:000003">
    <property type="entry name" value="Transketolase"/>
    <property type="match status" value="1"/>
</dbReference>
<dbReference type="InterPro" id="IPR005475">
    <property type="entry name" value="Transketolase-like_Pyr-bd"/>
</dbReference>
<feature type="binding site" evidence="13">
    <location>
        <position position="185"/>
    </location>
    <ligand>
        <name>Mg(2+)</name>
        <dbReference type="ChEBI" id="CHEBI:18420"/>
    </ligand>
</feature>
<evidence type="ECO:0000256" key="10">
    <source>
        <dbReference type="PIRSR" id="PIRSR605478-1"/>
    </source>
</evidence>
<dbReference type="Pfam" id="PF02779">
    <property type="entry name" value="Transket_pyr"/>
    <property type="match status" value="1"/>
</dbReference>
<keyword evidence="4 15" id="KW-0808">Transferase</keyword>
<dbReference type="InterPro" id="IPR020826">
    <property type="entry name" value="Transketolase_BS"/>
</dbReference>
<feature type="site" description="Important for catalytic activity" evidence="14">
    <location>
        <position position="261"/>
    </location>
</feature>
<dbReference type="NCBIfam" id="TIGR00232">
    <property type="entry name" value="tktlase_bact"/>
    <property type="match status" value="1"/>
</dbReference>
<evidence type="ECO:0000256" key="14">
    <source>
        <dbReference type="PIRSR" id="PIRSR605478-5"/>
    </source>
</evidence>
<evidence type="ECO:0000256" key="2">
    <source>
        <dbReference type="ARBA" id="ARBA00011738"/>
    </source>
</evidence>
<organism evidence="17">
    <name type="scientific">uncultured delta proteobacterium</name>
    <dbReference type="NCBI Taxonomy" id="34034"/>
    <lineage>
        <taxon>Bacteria</taxon>
        <taxon>Deltaproteobacteria</taxon>
        <taxon>environmental samples</taxon>
    </lineage>
</organism>
<feature type="binding site" evidence="13">
    <location>
        <position position="187"/>
    </location>
    <ligand>
        <name>Mg(2+)</name>
        <dbReference type="ChEBI" id="CHEBI:18420"/>
    </ligand>
</feature>
<feature type="binding site" evidence="11">
    <location>
        <position position="26"/>
    </location>
    <ligand>
        <name>substrate</name>
    </ligand>
</feature>
<evidence type="ECO:0000256" key="5">
    <source>
        <dbReference type="ARBA" id="ARBA00022723"/>
    </source>
</evidence>
<dbReference type="FunFam" id="3.40.50.970:FF:000004">
    <property type="entry name" value="Transketolase"/>
    <property type="match status" value="1"/>
</dbReference>
<dbReference type="CDD" id="cd07033">
    <property type="entry name" value="TPP_PYR_DXS_TK_like"/>
    <property type="match status" value="1"/>
</dbReference>
<dbReference type="InterPro" id="IPR005478">
    <property type="entry name" value="Transketolase_bac-like"/>
</dbReference>
<feature type="binding site" evidence="11">
    <location>
        <position position="475"/>
    </location>
    <ligand>
        <name>substrate</name>
    </ligand>
</feature>
<dbReference type="FunFam" id="3.40.50.920:FF:000003">
    <property type="entry name" value="Transketolase"/>
    <property type="match status" value="1"/>
</dbReference>
<sequence length="665" mass="71587">MPTRTERANAIRALSMDAIERANSGHPGAPMGMADMAEVLWNDFLRHNPANPQWVNRDRFVLSNGHASMLLYSVLHLTGYDLSMDDIKNFRQLGSKTPGHPELGVTPGVEATTGPLGQGLAMAVGMALSEKILAAEFNRDGFPVVDHHTYVFLGEGCLMEGVSSEASSFAGTQGLGKLICLFDKNGISIDGKVEGWFTENVAARYKAYGWQVIDNVDGHDPLAVKRAIAKARKDTARPSLICCTTVIGYGAPTKAGTAKTHGSPLGAEEIAGARKALGWNYEPFTVPDAVKKSWDARRKGKAAEKAWEKLFEAYAAAHPELAGEFSRRMRNELPSSWVTSLAHVGVAAFKAGESVATRVALRNVLNGIMPDGLPGLLGGAADLTPSVNTQWNGAKLVTAESPNGQYIAYGVREFAMGAVMNGIALHGGFIPYGGTFLVFSDYARGAIRLAALMKLRVIWVLTHDSIGVGEDGPTHQPVEHVPSLRLIPGLRVWRPCDAVETVVAWKCAVDSENAPSCLILSRQNLPMQKRTMEQGKSMERGAYVLYEPKGAPQGIIIATGSEVAIAVEAAQAMEKRGRKIRVVSMPCAEVFETQDKAWKESVLPSSIRARVAVEAAASDWWTKYVGLDGIVIGMNSFGESAPGGELFTHFGFTAEHVMKAMESLL</sequence>
<feature type="binding site" evidence="12">
    <location>
        <position position="156"/>
    </location>
    <ligand>
        <name>thiamine diphosphate</name>
        <dbReference type="ChEBI" id="CHEBI:58937"/>
    </ligand>
</feature>
<dbReference type="InterPro" id="IPR033247">
    <property type="entry name" value="Transketolase_fam"/>
</dbReference>
<evidence type="ECO:0000256" key="12">
    <source>
        <dbReference type="PIRSR" id="PIRSR605478-3"/>
    </source>
</evidence>
<feature type="binding site" evidence="12">
    <location>
        <position position="439"/>
    </location>
    <ligand>
        <name>thiamine diphosphate</name>
        <dbReference type="ChEBI" id="CHEBI:58937"/>
    </ligand>
</feature>
<comment type="similarity">
    <text evidence="1 15">Belongs to the transketolase family.</text>
</comment>
<feature type="binding site" evidence="11">
    <location>
        <position position="471"/>
    </location>
    <ligand>
        <name>substrate</name>
    </ligand>
</feature>
<keyword evidence="15" id="KW-0106">Calcium</keyword>
<keyword evidence="5 13" id="KW-0479">Metal-binding</keyword>
<dbReference type="PANTHER" id="PTHR43522:SF2">
    <property type="entry name" value="TRANSKETOLASE 1-RELATED"/>
    <property type="match status" value="1"/>
</dbReference>
<evidence type="ECO:0000313" key="17">
    <source>
        <dbReference type="EMBL" id="SBW03223.1"/>
    </source>
</evidence>
<dbReference type="SUPFAM" id="SSF52922">
    <property type="entry name" value="TK C-terminal domain-like"/>
    <property type="match status" value="1"/>
</dbReference>
<feature type="binding site" evidence="11">
    <location>
        <position position="463"/>
    </location>
    <ligand>
        <name>substrate</name>
    </ligand>
</feature>
<reference evidence="17" key="1">
    <citation type="submission" date="2016-04" db="EMBL/GenBank/DDBJ databases">
        <authorList>
            <person name="Evans L.H."/>
            <person name="Alamgir A."/>
            <person name="Owens N."/>
            <person name="Weber N.D."/>
            <person name="Virtaneva K."/>
            <person name="Barbian K."/>
            <person name="Babar A."/>
            <person name="Rosenke K."/>
        </authorList>
    </citation>
    <scope>NUCLEOTIDE SEQUENCE</scope>
    <source>
        <strain evidence="17">86</strain>
    </source>
</reference>
<dbReference type="InterPro" id="IPR055152">
    <property type="entry name" value="Transketolase-like_C_2"/>
</dbReference>
<feature type="binding site" evidence="12">
    <location>
        <begin position="114"/>
        <end position="116"/>
    </location>
    <ligand>
        <name>thiamine diphosphate</name>
        <dbReference type="ChEBI" id="CHEBI:58937"/>
    </ligand>
</feature>
<dbReference type="InterPro" id="IPR009014">
    <property type="entry name" value="Transketo_C/PFOR_II"/>
</dbReference>
<dbReference type="SUPFAM" id="SSF52518">
    <property type="entry name" value="Thiamin diphosphate-binding fold (THDP-binding)"/>
    <property type="match status" value="2"/>
</dbReference>
<dbReference type="PROSITE" id="PS00801">
    <property type="entry name" value="TRANSKETOLASE_1"/>
    <property type="match status" value="1"/>
</dbReference>
<feature type="active site" description="Proton donor" evidence="10">
    <location>
        <position position="413"/>
    </location>
</feature>
<evidence type="ECO:0000256" key="13">
    <source>
        <dbReference type="PIRSR" id="PIRSR605478-4"/>
    </source>
</evidence>
<comment type="subunit">
    <text evidence="2 15">Homodimer.</text>
</comment>
<evidence type="ECO:0000256" key="3">
    <source>
        <dbReference type="ARBA" id="ARBA00013152"/>
    </source>
</evidence>
<dbReference type="InterPro" id="IPR005474">
    <property type="entry name" value="Transketolase_N"/>
</dbReference>
<dbReference type="Pfam" id="PF00456">
    <property type="entry name" value="Transketolase_N"/>
    <property type="match status" value="1"/>
</dbReference>
<keyword evidence="6 13" id="KW-0460">Magnesium</keyword>
<gene>
    <name evidence="17" type="primary">tktB</name>
    <name evidence="17" type="ORF">KL86DPRO_20107</name>
</gene>
<dbReference type="Pfam" id="PF22613">
    <property type="entry name" value="Transketolase_C_1"/>
    <property type="match status" value="1"/>
</dbReference>
<feature type="domain" description="Transketolase-like pyrimidine-binding" evidence="16">
    <location>
        <begin position="355"/>
        <end position="527"/>
    </location>
</feature>
<feature type="binding site" evidence="11">
    <location>
        <position position="522"/>
    </location>
    <ligand>
        <name>substrate</name>
    </ligand>
</feature>
<name>A0A212JUZ2_9DELT</name>
<dbReference type="AlphaFoldDB" id="A0A212JUZ2"/>
<dbReference type="SMART" id="SM00861">
    <property type="entry name" value="Transket_pyr"/>
    <property type="match status" value="1"/>
</dbReference>
<dbReference type="GO" id="GO:0006098">
    <property type="term" value="P:pentose-phosphate shunt"/>
    <property type="evidence" value="ECO:0007669"/>
    <property type="project" value="TreeGrafter"/>
</dbReference>
<feature type="binding site" evidence="12">
    <location>
        <position position="185"/>
    </location>
    <ligand>
        <name>thiamine diphosphate</name>
        <dbReference type="ChEBI" id="CHEBI:58937"/>
    </ligand>
</feature>
<dbReference type="GO" id="GO:0004802">
    <property type="term" value="F:transketolase activity"/>
    <property type="evidence" value="ECO:0007669"/>
    <property type="project" value="UniProtKB-UniRule"/>
</dbReference>
<evidence type="ECO:0000256" key="8">
    <source>
        <dbReference type="ARBA" id="ARBA00049473"/>
    </source>
</evidence>
<feature type="binding site" evidence="13">
    <location>
        <position position="155"/>
    </location>
    <ligand>
        <name>Mg(2+)</name>
        <dbReference type="ChEBI" id="CHEBI:18420"/>
    </ligand>
</feature>
<evidence type="ECO:0000259" key="16">
    <source>
        <dbReference type="SMART" id="SM00861"/>
    </source>
</evidence>
<dbReference type="InterPro" id="IPR029061">
    <property type="entry name" value="THDP-binding"/>
</dbReference>
<keyword evidence="7 12" id="KW-0786">Thiamine pyrophosphate</keyword>
<proteinExistence type="inferred from homology"/>
<dbReference type="GO" id="GO:0005829">
    <property type="term" value="C:cytosol"/>
    <property type="evidence" value="ECO:0007669"/>
    <property type="project" value="TreeGrafter"/>
</dbReference>
<dbReference type="PROSITE" id="PS00802">
    <property type="entry name" value="TRANSKETOLASE_2"/>
    <property type="match status" value="1"/>
</dbReference>
<feature type="binding site" evidence="11">
    <location>
        <position position="261"/>
    </location>
    <ligand>
        <name>substrate</name>
    </ligand>
</feature>
<accession>A0A212JUZ2</accession>
<feature type="binding site" evidence="11">
    <location>
        <position position="358"/>
    </location>
    <ligand>
        <name>substrate</name>
    </ligand>
</feature>
<feature type="binding site" evidence="11">
    <location>
        <position position="386"/>
    </location>
    <ligand>
        <name>substrate</name>
    </ligand>
</feature>
<evidence type="ECO:0000256" key="4">
    <source>
        <dbReference type="ARBA" id="ARBA00022679"/>
    </source>
</evidence>
<evidence type="ECO:0000256" key="6">
    <source>
        <dbReference type="ARBA" id="ARBA00022842"/>
    </source>
</evidence>
<dbReference type="PANTHER" id="PTHR43522">
    <property type="entry name" value="TRANSKETOLASE"/>
    <property type="match status" value="1"/>
</dbReference>
<dbReference type="CDD" id="cd02012">
    <property type="entry name" value="TPP_TK"/>
    <property type="match status" value="1"/>
</dbReference>
<comment type="cofactor">
    <cofactor evidence="15">
        <name>Mg(2+)</name>
        <dbReference type="ChEBI" id="CHEBI:18420"/>
    </cofactor>
    <cofactor evidence="15">
        <name>Ca(2+)</name>
        <dbReference type="ChEBI" id="CHEBI:29108"/>
    </cofactor>
    <cofactor evidence="15">
        <name>Mn(2+)</name>
        <dbReference type="ChEBI" id="CHEBI:29035"/>
    </cofactor>
    <cofactor evidence="15">
        <name>Co(2+)</name>
        <dbReference type="ChEBI" id="CHEBI:48828"/>
    </cofactor>
    <text evidence="15">Binds 1 Mg(2+) ion per subunit. Can also utilize other divalent metal cations, such as Ca(2+), Mn(2+) and Co(2+).</text>
</comment>
<evidence type="ECO:0000256" key="11">
    <source>
        <dbReference type="PIRSR" id="PIRSR605478-2"/>
    </source>
</evidence>
<dbReference type="GO" id="GO:0046872">
    <property type="term" value="F:metal ion binding"/>
    <property type="evidence" value="ECO:0007669"/>
    <property type="project" value="UniProtKB-KW"/>
</dbReference>
<dbReference type="EC" id="2.2.1.1" evidence="3 9"/>
<protein>
    <recommendedName>
        <fullName evidence="3 9">Transketolase</fullName>
        <ecNumber evidence="3 9">2.2.1.1</ecNumber>
    </recommendedName>
</protein>
<comment type="function">
    <text evidence="15">Catalyzes the transfer of a two-carbon ketol group from a ketose donor to an aldose acceptor, via a covalent intermediate with the cofactor thiamine pyrophosphate.</text>
</comment>
<evidence type="ECO:0000256" key="7">
    <source>
        <dbReference type="ARBA" id="ARBA00023052"/>
    </source>
</evidence>
<comment type="catalytic activity">
    <reaction evidence="8 15">
        <text>D-sedoheptulose 7-phosphate + D-glyceraldehyde 3-phosphate = aldehydo-D-ribose 5-phosphate + D-xylulose 5-phosphate</text>
        <dbReference type="Rhea" id="RHEA:10508"/>
        <dbReference type="ChEBI" id="CHEBI:57483"/>
        <dbReference type="ChEBI" id="CHEBI:57737"/>
        <dbReference type="ChEBI" id="CHEBI:58273"/>
        <dbReference type="ChEBI" id="CHEBI:59776"/>
        <dbReference type="EC" id="2.2.1.1"/>
    </reaction>
</comment>
<evidence type="ECO:0000256" key="1">
    <source>
        <dbReference type="ARBA" id="ARBA00007131"/>
    </source>
</evidence>
<feature type="site" description="Important for catalytic activity" evidence="14">
    <location>
        <position position="26"/>
    </location>
</feature>